<gene>
    <name evidence="1" type="ORF">PIB30_037007</name>
</gene>
<organism evidence="1 2">
    <name type="scientific">Stylosanthes scabra</name>
    <dbReference type="NCBI Taxonomy" id="79078"/>
    <lineage>
        <taxon>Eukaryota</taxon>
        <taxon>Viridiplantae</taxon>
        <taxon>Streptophyta</taxon>
        <taxon>Embryophyta</taxon>
        <taxon>Tracheophyta</taxon>
        <taxon>Spermatophyta</taxon>
        <taxon>Magnoliopsida</taxon>
        <taxon>eudicotyledons</taxon>
        <taxon>Gunneridae</taxon>
        <taxon>Pentapetalae</taxon>
        <taxon>rosids</taxon>
        <taxon>fabids</taxon>
        <taxon>Fabales</taxon>
        <taxon>Fabaceae</taxon>
        <taxon>Papilionoideae</taxon>
        <taxon>50 kb inversion clade</taxon>
        <taxon>dalbergioids sensu lato</taxon>
        <taxon>Dalbergieae</taxon>
        <taxon>Pterocarpus clade</taxon>
        <taxon>Stylosanthes</taxon>
    </lineage>
</organism>
<dbReference type="EMBL" id="JASCZI010000184">
    <property type="protein sequence ID" value="MED6109810.1"/>
    <property type="molecule type" value="Genomic_DNA"/>
</dbReference>
<dbReference type="Proteomes" id="UP001341840">
    <property type="component" value="Unassembled WGS sequence"/>
</dbReference>
<keyword evidence="2" id="KW-1185">Reference proteome</keyword>
<proteinExistence type="predicted"/>
<comment type="caution">
    <text evidence="1">The sequence shown here is derived from an EMBL/GenBank/DDBJ whole genome shotgun (WGS) entry which is preliminary data.</text>
</comment>
<evidence type="ECO:0000313" key="2">
    <source>
        <dbReference type="Proteomes" id="UP001341840"/>
    </source>
</evidence>
<reference evidence="1 2" key="1">
    <citation type="journal article" date="2023" name="Plants (Basel)">
        <title>Bridging the Gap: Combining Genomics and Transcriptomics Approaches to Understand Stylosanthes scabra, an Orphan Legume from the Brazilian Caatinga.</title>
        <authorList>
            <person name="Ferreira-Neto J.R.C."/>
            <person name="da Silva M.D."/>
            <person name="Binneck E."/>
            <person name="de Melo N.F."/>
            <person name="da Silva R.H."/>
            <person name="de Melo A.L.T.M."/>
            <person name="Pandolfi V."/>
            <person name="Bustamante F.O."/>
            <person name="Brasileiro-Vidal A.C."/>
            <person name="Benko-Iseppon A.M."/>
        </authorList>
    </citation>
    <scope>NUCLEOTIDE SEQUENCE [LARGE SCALE GENOMIC DNA]</scope>
    <source>
        <tissue evidence="1">Leaves</tissue>
    </source>
</reference>
<protein>
    <submittedName>
        <fullName evidence="1">Uncharacterized protein</fullName>
    </submittedName>
</protein>
<evidence type="ECO:0000313" key="1">
    <source>
        <dbReference type="EMBL" id="MED6109810.1"/>
    </source>
</evidence>
<accession>A0ABU6QD23</accession>
<sequence length="200" mass="22794">MAPQIPILVASPSFMVDLKRDDQIEWDLGNTRTFGELAIYMAMKTSARQSIGGFQMHELEGIHEILCDGDKAEKHAFIGACTRSLKRDSSKPYSLSDGNCRKIHDKSSPSANCEIIYFTDRRKLTKQLPKPQSRRPVSLLPHKYLEVHQTTDNGVVINSKPKLVRNVLKCRCRFFKCNVKCILRHHRSRKILTKGSSNLN</sequence>
<name>A0ABU6QD23_9FABA</name>